<evidence type="ECO:0000256" key="2">
    <source>
        <dbReference type="ARBA" id="ARBA00022729"/>
    </source>
</evidence>
<accession>A0A7S8C2U3</accession>
<keyword evidence="5" id="KW-0998">Cell outer membrane</keyword>
<gene>
    <name evidence="8" type="ORF">HW532_06145</name>
</gene>
<evidence type="ECO:0000256" key="4">
    <source>
        <dbReference type="ARBA" id="ARBA00023139"/>
    </source>
</evidence>
<dbReference type="AlphaFoldDB" id="A0A7S8C2U3"/>
<dbReference type="KEGG" id="kmn:HW532_06145"/>
<feature type="region of interest" description="Disordered" evidence="7">
    <location>
        <begin position="24"/>
        <end position="48"/>
    </location>
</feature>
<keyword evidence="9" id="KW-1185">Reference proteome</keyword>
<dbReference type="EMBL" id="CP058214">
    <property type="protein sequence ID" value="QPC42317.1"/>
    <property type="molecule type" value="Genomic_DNA"/>
</dbReference>
<name>A0A7S8C2U3_9HYPH</name>
<keyword evidence="3" id="KW-0472">Membrane</keyword>
<reference evidence="8 9" key="1">
    <citation type="submission" date="2020-06" db="EMBL/GenBank/DDBJ databases">
        <title>Genome sequence of 2 isolates from Red Sea Mangroves.</title>
        <authorList>
            <person name="Sefrji F."/>
            <person name="Michoud G."/>
            <person name="Merlino G."/>
            <person name="Daffonchio D."/>
        </authorList>
    </citation>
    <scope>NUCLEOTIDE SEQUENCE [LARGE SCALE GENOMIC DNA]</scope>
    <source>
        <strain evidence="8 9">R1DC25</strain>
    </source>
</reference>
<organism evidence="8 9">
    <name type="scientific">Kaustia mangrovi</name>
    <dbReference type="NCBI Taxonomy" id="2593653"/>
    <lineage>
        <taxon>Bacteria</taxon>
        <taxon>Pseudomonadati</taxon>
        <taxon>Pseudomonadota</taxon>
        <taxon>Alphaproteobacteria</taxon>
        <taxon>Hyphomicrobiales</taxon>
        <taxon>Parvibaculaceae</taxon>
        <taxon>Kaustia</taxon>
    </lineage>
</organism>
<evidence type="ECO:0000313" key="8">
    <source>
        <dbReference type="EMBL" id="QPC42317.1"/>
    </source>
</evidence>
<evidence type="ECO:0000313" key="9">
    <source>
        <dbReference type="Proteomes" id="UP000593594"/>
    </source>
</evidence>
<evidence type="ECO:0000256" key="7">
    <source>
        <dbReference type="SAM" id="MobiDB-lite"/>
    </source>
</evidence>
<evidence type="ECO:0000256" key="1">
    <source>
        <dbReference type="ARBA" id="ARBA00004459"/>
    </source>
</evidence>
<evidence type="ECO:0000256" key="6">
    <source>
        <dbReference type="ARBA" id="ARBA00023288"/>
    </source>
</evidence>
<proteinExistence type="predicted"/>
<dbReference type="NCBIfam" id="NF047847">
    <property type="entry name" value="SS_mature_LptM"/>
    <property type="match status" value="1"/>
</dbReference>
<dbReference type="InterPro" id="IPR032831">
    <property type="entry name" value="LptM_cons"/>
</dbReference>
<dbReference type="RefSeq" id="WP_213163551.1">
    <property type="nucleotide sequence ID" value="NZ_CP058214.1"/>
</dbReference>
<dbReference type="PROSITE" id="PS51257">
    <property type="entry name" value="PROKAR_LIPOPROTEIN"/>
    <property type="match status" value="1"/>
</dbReference>
<protein>
    <submittedName>
        <fullName evidence="8">Lipoprotein</fullName>
    </submittedName>
</protein>
<evidence type="ECO:0000256" key="5">
    <source>
        <dbReference type="ARBA" id="ARBA00023237"/>
    </source>
</evidence>
<keyword evidence="2" id="KW-0732">Signal</keyword>
<keyword evidence="4" id="KW-0564">Palmitate</keyword>
<comment type="subcellular location">
    <subcellularLocation>
        <location evidence="1">Cell outer membrane</location>
        <topology evidence="1">Lipid-anchor</topology>
    </subcellularLocation>
</comment>
<evidence type="ECO:0000256" key="3">
    <source>
        <dbReference type="ARBA" id="ARBA00023136"/>
    </source>
</evidence>
<dbReference type="Proteomes" id="UP000593594">
    <property type="component" value="Chromosome"/>
</dbReference>
<sequence length="48" mass="5045">MRQTGIIAFLIALGLAVASCGVRGDLDPPPGADQQKPDEPFILDPVIQ</sequence>
<keyword evidence="6 8" id="KW-0449">Lipoprotein</keyword>